<dbReference type="RefSeq" id="WP_248252866.1">
    <property type="nucleotide sequence ID" value="NZ_JAIWJX010000002.1"/>
</dbReference>
<feature type="region of interest" description="Disordered" evidence="1">
    <location>
        <begin position="1"/>
        <end position="64"/>
    </location>
</feature>
<proteinExistence type="predicted"/>
<organism evidence="2 3">
    <name type="scientific">Fictibacillus marinisediminis</name>
    <dbReference type="NCBI Taxonomy" id="2878389"/>
    <lineage>
        <taxon>Bacteria</taxon>
        <taxon>Bacillati</taxon>
        <taxon>Bacillota</taxon>
        <taxon>Bacilli</taxon>
        <taxon>Bacillales</taxon>
        <taxon>Fictibacillaceae</taxon>
        <taxon>Fictibacillus</taxon>
    </lineage>
</organism>
<feature type="compositionally biased region" description="Polar residues" evidence="1">
    <location>
        <begin position="52"/>
        <end position="64"/>
    </location>
</feature>
<evidence type="ECO:0000313" key="3">
    <source>
        <dbReference type="Proteomes" id="UP001139011"/>
    </source>
</evidence>
<gene>
    <name evidence="2" type="ORF">LCY76_12240</name>
</gene>
<dbReference type="EMBL" id="JAIWJX010000002">
    <property type="protein sequence ID" value="MCK6257363.1"/>
    <property type="molecule type" value="Genomic_DNA"/>
</dbReference>
<sequence>MNFTFSSCDITLPKPSLSCGKSGTGETHRRVRRGGSPHAPRKASILKRKSTTPKSNKGYENSKR</sequence>
<evidence type="ECO:0000256" key="1">
    <source>
        <dbReference type="SAM" id="MobiDB-lite"/>
    </source>
</evidence>
<accession>A0A9X1XDE4</accession>
<evidence type="ECO:0000313" key="2">
    <source>
        <dbReference type="EMBL" id="MCK6257363.1"/>
    </source>
</evidence>
<dbReference type="Proteomes" id="UP001139011">
    <property type="component" value="Unassembled WGS sequence"/>
</dbReference>
<dbReference type="AlphaFoldDB" id="A0A9X1XDE4"/>
<keyword evidence="3" id="KW-1185">Reference proteome</keyword>
<feature type="compositionally biased region" description="Basic residues" evidence="1">
    <location>
        <begin position="29"/>
        <end position="51"/>
    </location>
</feature>
<protein>
    <submittedName>
        <fullName evidence="2">Uncharacterized protein</fullName>
    </submittedName>
</protein>
<reference evidence="2" key="1">
    <citation type="submission" date="2021-09" db="EMBL/GenBank/DDBJ databases">
        <title>Genome analysis of Fictibacillus sp. KIGAM418 isolated from marine sediment.</title>
        <authorList>
            <person name="Seo M.-J."/>
            <person name="Cho E.-S."/>
            <person name="Hwang C.Y."/>
        </authorList>
    </citation>
    <scope>NUCLEOTIDE SEQUENCE</scope>
    <source>
        <strain evidence="2">KIGAM418</strain>
    </source>
</reference>
<name>A0A9X1XDE4_9BACL</name>
<comment type="caution">
    <text evidence="2">The sequence shown here is derived from an EMBL/GenBank/DDBJ whole genome shotgun (WGS) entry which is preliminary data.</text>
</comment>